<keyword evidence="1 3" id="KW-0812">Transmembrane</keyword>
<evidence type="ECO:0000259" key="2">
    <source>
        <dbReference type="Pfam" id="PF07584"/>
    </source>
</evidence>
<dbReference type="PANTHER" id="PTHR37464">
    <property type="entry name" value="BLL2463 PROTEIN"/>
    <property type="match status" value="1"/>
</dbReference>
<dbReference type="AlphaFoldDB" id="A0A1N6EGD0"/>
<sequence length="387" mass="43981">MEFLQPILLWGLLGLSIPIAIHLWNGKKGKTISWAAMAWLSEQENQSSKSIRLDQILVLLLRLILLTLLVLLLSKLILKFWLLPDETKTVHLVTPDQQVFEEYRFEIDRAMDAGEEVFWLEPELSEVTTEINPNWLVEKGVQETLNNLEGPISELHIYLPNSQSYLPEIPIISPVKPIVHIAKSAKMKPAFTSIKADSSYVLEQNELGVLEVSSTSSLNPSKKELLELSYFLGNLGEGEKSTIRAAMNSISEVMKIKCVETDQQDQGNLVFDSQKPDHLDPSTFYFLVSHQGYSMDQNVVLIQEQLNFDQSEMVRNGQLPEFILVNFLEFLGIQPLSAEVTQHQIESRFIAKETPKEDKKSGFEIVLVALFVLTYGAERYYSNQRGI</sequence>
<dbReference type="STRING" id="226505.SAMN05444394_2126"/>
<reference evidence="4" key="1">
    <citation type="submission" date="2016-11" db="EMBL/GenBank/DDBJ databases">
        <authorList>
            <person name="Varghese N."/>
            <person name="Submissions S."/>
        </authorList>
    </citation>
    <scope>NUCLEOTIDE SEQUENCE [LARGE SCALE GENOMIC DNA]</scope>
    <source>
        <strain evidence="4">DSM 15292</strain>
    </source>
</reference>
<protein>
    <submittedName>
        <fullName evidence="3">N-terminal double-transmembrane domain-containing protein</fullName>
    </submittedName>
</protein>
<evidence type="ECO:0000313" key="3">
    <source>
        <dbReference type="EMBL" id="SIN82088.1"/>
    </source>
</evidence>
<dbReference type="EMBL" id="FSRC01000001">
    <property type="protein sequence ID" value="SIN82088.1"/>
    <property type="molecule type" value="Genomic_DNA"/>
</dbReference>
<dbReference type="InterPro" id="IPR024163">
    <property type="entry name" value="Aerotolerance_reg_N"/>
</dbReference>
<proteinExistence type="predicted"/>
<feature type="transmembrane region" description="Helical" evidence="1">
    <location>
        <begin position="6"/>
        <end position="24"/>
    </location>
</feature>
<gene>
    <name evidence="3" type="ORF">SAMN05444394_2126</name>
</gene>
<evidence type="ECO:0000313" key="4">
    <source>
        <dbReference type="Proteomes" id="UP000185221"/>
    </source>
</evidence>
<keyword evidence="1" id="KW-0472">Membrane</keyword>
<organism evidence="3 4">
    <name type="scientific">Algoriphagus halophilus</name>
    <dbReference type="NCBI Taxonomy" id="226505"/>
    <lineage>
        <taxon>Bacteria</taxon>
        <taxon>Pseudomonadati</taxon>
        <taxon>Bacteroidota</taxon>
        <taxon>Cytophagia</taxon>
        <taxon>Cytophagales</taxon>
        <taxon>Cyclobacteriaceae</taxon>
        <taxon>Algoriphagus</taxon>
    </lineage>
</organism>
<feature type="transmembrane region" description="Helical" evidence="1">
    <location>
        <begin position="56"/>
        <end position="82"/>
    </location>
</feature>
<dbReference type="NCBIfam" id="TIGR02226">
    <property type="entry name" value="two_anch"/>
    <property type="match status" value="1"/>
</dbReference>
<dbReference type="InterPro" id="IPR011933">
    <property type="entry name" value="Double_TM_dom"/>
</dbReference>
<name>A0A1N6EGD0_9BACT</name>
<dbReference type="PANTHER" id="PTHR37464:SF1">
    <property type="entry name" value="BLL2463 PROTEIN"/>
    <property type="match status" value="1"/>
</dbReference>
<dbReference type="Proteomes" id="UP000185221">
    <property type="component" value="Unassembled WGS sequence"/>
</dbReference>
<dbReference type="RefSeq" id="WP_074224786.1">
    <property type="nucleotide sequence ID" value="NZ_FSRC01000001.1"/>
</dbReference>
<dbReference type="Pfam" id="PF07584">
    <property type="entry name" value="BatA"/>
    <property type="match status" value="1"/>
</dbReference>
<evidence type="ECO:0000256" key="1">
    <source>
        <dbReference type="SAM" id="Phobius"/>
    </source>
</evidence>
<feature type="domain" description="Aerotolerance regulator N-terminal" evidence="2">
    <location>
        <begin position="1"/>
        <end position="74"/>
    </location>
</feature>
<keyword evidence="4" id="KW-1185">Reference proteome</keyword>
<accession>A0A1N6EGD0</accession>
<keyword evidence="1" id="KW-1133">Transmembrane helix</keyword>
<dbReference type="OrthoDB" id="890881at2"/>